<dbReference type="InterPro" id="IPR014362">
    <property type="entry name" value="Glu_DH"/>
</dbReference>
<keyword evidence="3 5" id="KW-0560">Oxidoreductase</keyword>
<comment type="function">
    <text evidence="1">Catalyzes the reversible oxidative deamination of glutamate to alpha-ketoglutarate and ammonia.</text>
</comment>
<comment type="catalytic activity">
    <reaction evidence="4">
        <text>L-glutamate + NADP(+) + H2O = 2-oxoglutarate + NH4(+) + NADPH + H(+)</text>
        <dbReference type="Rhea" id="RHEA:11612"/>
        <dbReference type="ChEBI" id="CHEBI:15377"/>
        <dbReference type="ChEBI" id="CHEBI:15378"/>
        <dbReference type="ChEBI" id="CHEBI:16810"/>
        <dbReference type="ChEBI" id="CHEBI:28938"/>
        <dbReference type="ChEBI" id="CHEBI:29985"/>
        <dbReference type="ChEBI" id="CHEBI:57783"/>
        <dbReference type="ChEBI" id="CHEBI:58349"/>
        <dbReference type="EC" id="1.4.1.4"/>
    </reaction>
</comment>
<dbReference type="SMART" id="SM00839">
    <property type="entry name" value="ELFV_dehydrog"/>
    <property type="match status" value="1"/>
</dbReference>
<dbReference type="PANTHER" id="PTHR11606:SF13">
    <property type="entry name" value="GLUTAMATE DEHYDROGENASE 1, MITOCHONDRIAL"/>
    <property type="match status" value="1"/>
</dbReference>
<organism evidence="8 9">
    <name type="scientific">Marinobacterium aestuariivivens</name>
    <dbReference type="NCBI Taxonomy" id="1698799"/>
    <lineage>
        <taxon>Bacteria</taxon>
        <taxon>Pseudomonadati</taxon>
        <taxon>Pseudomonadota</taxon>
        <taxon>Gammaproteobacteria</taxon>
        <taxon>Oceanospirillales</taxon>
        <taxon>Oceanospirillaceae</taxon>
        <taxon>Marinobacterium</taxon>
    </lineage>
</organism>
<dbReference type="InterPro" id="IPR033524">
    <property type="entry name" value="Glu/Leu/Phe/Val_DH_AS"/>
</dbReference>
<dbReference type="Gene3D" id="3.40.50.10860">
    <property type="entry name" value="Leucine Dehydrogenase, chain A, domain 1"/>
    <property type="match status" value="1"/>
</dbReference>
<dbReference type="InterPro" id="IPR046346">
    <property type="entry name" value="Aminoacid_DH-like_N_sf"/>
</dbReference>
<evidence type="ECO:0000256" key="5">
    <source>
        <dbReference type="PIRNR" id="PIRNR000185"/>
    </source>
</evidence>
<evidence type="ECO:0000256" key="3">
    <source>
        <dbReference type="ARBA" id="ARBA00023002"/>
    </source>
</evidence>
<name>A0ABW1ZVV2_9GAMM</name>
<dbReference type="Pfam" id="PF02812">
    <property type="entry name" value="ELFV_dehydrog_N"/>
    <property type="match status" value="1"/>
</dbReference>
<dbReference type="EMBL" id="JBHSWE010000001">
    <property type="protein sequence ID" value="MFC6669322.1"/>
    <property type="molecule type" value="Genomic_DNA"/>
</dbReference>
<dbReference type="CDD" id="cd01076">
    <property type="entry name" value="NAD_bind_1_Glu_DH"/>
    <property type="match status" value="1"/>
</dbReference>
<dbReference type="InterPro" id="IPR033922">
    <property type="entry name" value="NAD_bind_Glu_DH"/>
</dbReference>
<gene>
    <name evidence="8" type="ORF">ACFQDL_03825</name>
</gene>
<dbReference type="Gene3D" id="3.40.50.720">
    <property type="entry name" value="NAD(P)-binding Rossmann-like Domain"/>
    <property type="match status" value="1"/>
</dbReference>
<reference evidence="9" key="1">
    <citation type="journal article" date="2019" name="Int. J. Syst. Evol. Microbiol.">
        <title>The Global Catalogue of Microorganisms (GCM) 10K type strain sequencing project: providing services to taxonomists for standard genome sequencing and annotation.</title>
        <authorList>
            <consortium name="The Broad Institute Genomics Platform"/>
            <consortium name="The Broad Institute Genome Sequencing Center for Infectious Disease"/>
            <person name="Wu L."/>
            <person name="Ma J."/>
        </authorList>
    </citation>
    <scope>NUCLEOTIDE SEQUENCE [LARGE SCALE GENOMIC DNA]</scope>
    <source>
        <strain evidence="9">NBRC 111756</strain>
    </source>
</reference>
<dbReference type="Proteomes" id="UP001596422">
    <property type="component" value="Unassembled WGS sequence"/>
</dbReference>
<dbReference type="InterPro" id="IPR006097">
    <property type="entry name" value="Glu/Leu/Phe/Val/Trp_DH_dimer"/>
</dbReference>
<dbReference type="PROSITE" id="PS00074">
    <property type="entry name" value="GLFV_DEHYDROGENASE"/>
    <property type="match status" value="1"/>
</dbReference>
<dbReference type="PIRSF" id="PIRSF000185">
    <property type="entry name" value="Glu_DH"/>
    <property type="match status" value="1"/>
</dbReference>
<dbReference type="PANTHER" id="PTHR11606">
    <property type="entry name" value="GLUTAMATE DEHYDROGENASE"/>
    <property type="match status" value="1"/>
</dbReference>
<proteinExistence type="inferred from homology"/>
<comment type="similarity">
    <text evidence="2 5 6">Belongs to the Glu/Leu/Phe/Val dehydrogenases family.</text>
</comment>
<dbReference type="InterPro" id="IPR006096">
    <property type="entry name" value="Glu/Leu/Phe/Val/Trp_DH_C"/>
</dbReference>
<dbReference type="Pfam" id="PF00208">
    <property type="entry name" value="ELFV_dehydrog"/>
    <property type="match status" value="1"/>
</dbReference>
<dbReference type="InterPro" id="IPR006095">
    <property type="entry name" value="Glu/Leu/Phe/Val/Trp_DH"/>
</dbReference>
<evidence type="ECO:0000256" key="6">
    <source>
        <dbReference type="RuleBase" id="RU004417"/>
    </source>
</evidence>
<evidence type="ECO:0000313" key="8">
    <source>
        <dbReference type="EMBL" id="MFC6669322.1"/>
    </source>
</evidence>
<protein>
    <recommendedName>
        <fullName evidence="5">Glutamate dehydrogenase</fullName>
    </recommendedName>
</protein>
<dbReference type="InterPro" id="IPR036291">
    <property type="entry name" value="NAD(P)-bd_dom_sf"/>
</dbReference>
<evidence type="ECO:0000256" key="2">
    <source>
        <dbReference type="ARBA" id="ARBA00006382"/>
    </source>
</evidence>
<comment type="caution">
    <text evidence="8">The sequence shown here is derived from an EMBL/GenBank/DDBJ whole genome shotgun (WGS) entry which is preliminary data.</text>
</comment>
<sequence length="370" mass="39541">MKLDFDGGDRLGPTRIIQVREPGIGLEGVLVIDNVAAGPAIGGLRMAPDVSLTECARLARAMTLKNAVASLCHGGAKSVLVGDPRMPPGDKERLIRAFACALRDCRDYIFGPDMGTDESCMAWVRDEIGRAVGLPSELGGIPLDQIGATGWGLFQAIDEAAPDCSLELDGARVAVQGFGAVGRHVARFLAERGARIVAVCDSRASLSDPAGLDLERLETLKREGRSVGEYGEGRVAAAEAIVDIECDIWIPAARPDVIRADNVDRLRTRMVAQGANIPVTPEAEARLHARGILSLPDFIANAGGVICAAMEYRHLSQSVAFESIRDKVRSNTRAMLDAARAGGLAPRQAAEQLATERVQKAMQLKRWALY</sequence>
<dbReference type="SUPFAM" id="SSF53223">
    <property type="entry name" value="Aminoacid dehydrogenase-like, N-terminal domain"/>
    <property type="match status" value="1"/>
</dbReference>
<evidence type="ECO:0000256" key="1">
    <source>
        <dbReference type="ARBA" id="ARBA00003868"/>
    </source>
</evidence>
<evidence type="ECO:0000313" key="9">
    <source>
        <dbReference type="Proteomes" id="UP001596422"/>
    </source>
</evidence>
<dbReference type="PRINTS" id="PR00082">
    <property type="entry name" value="GLFDHDRGNASE"/>
</dbReference>
<feature type="domain" description="Glutamate/phenylalanine/leucine/valine/L-tryptophan dehydrogenase C-terminal" evidence="7">
    <location>
        <begin position="140"/>
        <end position="366"/>
    </location>
</feature>
<keyword evidence="9" id="KW-1185">Reference proteome</keyword>
<dbReference type="SUPFAM" id="SSF51735">
    <property type="entry name" value="NAD(P)-binding Rossmann-fold domains"/>
    <property type="match status" value="1"/>
</dbReference>
<evidence type="ECO:0000259" key="7">
    <source>
        <dbReference type="SMART" id="SM00839"/>
    </source>
</evidence>
<accession>A0ABW1ZVV2</accession>
<dbReference type="RefSeq" id="WP_379907887.1">
    <property type="nucleotide sequence ID" value="NZ_JBHSWE010000001.1"/>
</dbReference>
<evidence type="ECO:0000256" key="4">
    <source>
        <dbReference type="ARBA" id="ARBA00048584"/>
    </source>
</evidence>
<dbReference type="GO" id="GO:0016491">
    <property type="term" value="F:oxidoreductase activity"/>
    <property type="evidence" value="ECO:0007669"/>
    <property type="project" value="UniProtKB-KW"/>
</dbReference>